<proteinExistence type="predicted"/>
<dbReference type="InterPro" id="IPR003607">
    <property type="entry name" value="HD/PDEase_dom"/>
</dbReference>
<dbReference type="InterPro" id="IPR037522">
    <property type="entry name" value="HD_GYP_dom"/>
</dbReference>
<organism evidence="2 3">
    <name type="scientific">Syntrophotalea acetylenivorans</name>
    <dbReference type="NCBI Taxonomy" id="1842532"/>
    <lineage>
        <taxon>Bacteria</taxon>
        <taxon>Pseudomonadati</taxon>
        <taxon>Thermodesulfobacteriota</taxon>
        <taxon>Desulfuromonadia</taxon>
        <taxon>Desulfuromonadales</taxon>
        <taxon>Syntrophotaleaceae</taxon>
        <taxon>Syntrophotalea</taxon>
    </lineage>
</organism>
<dbReference type="CDD" id="cd00077">
    <property type="entry name" value="HDc"/>
    <property type="match status" value="1"/>
</dbReference>
<gene>
    <name evidence="2" type="ORF">A7E78_07200</name>
</gene>
<protein>
    <recommendedName>
        <fullName evidence="1">HD-GYP domain-containing protein</fullName>
    </recommendedName>
</protein>
<dbReference type="Gene3D" id="1.10.3210.10">
    <property type="entry name" value="Hypothetical protein af1432"/>
    <property type="match status" value="1"/>
</dbReference>
<evidence type="ECO:0000313" key="3">
    <source>
        <dbReference type="Proteomes" id="UP000182517"/>
    </source>
</evidence>
<dbReference type="RefSeq" id="WP_072283609.1">
    <property type="nucleotide sequence ID" value="NZ_CP015519.1"/>
</dbReference>
<sequence length="440" mass="49270">MNPELFQQIVIGFTSTFKGLHLYPAQHPTIRIQLEKLLLRLTTHLEQREMLKMGLLEDTLFIDDHLFAVQTPATTILTQLLKQFQIEALEFHRGLTENELLYFLQLLKQTDIAPEDLEAMLAEQNIEHIRLAGGNPDEDQEPRKIYGRAMTVVNEMFEDVHLGRIPCSKKAKHVVKDMARLTLSDPHALFALSMLKSYDNYTFTHSVNVSVIALAVGRACGLTEEQLRILGLGGLLHDIGKLKIDLEIINKPGRLTEQEFAQIMNHPRLGAEIAHEAEGIPPTAIDIVLGHHLRYDCQGYPADAQLQGSMEMVNMAAIADTYDAITTLRSYQRPVSPRQAVAKMLTVSGTMLHPEYLDAFITSLGTYPVGSLVRLANNEIGLVVRVGTDNPDEIEVKILFDADGQHLSRPRSLQMASNVKHLVVAEVDSFIKGINPVDYF</sequence>
<dbReference type="KEGG" id="pef:A7E78_07200"/>
<dbReference type="STRING" id="1842532.A7E78_07200"/>
<evidence type="ECO:0000313" key="2">
    <source>
        <dbReference type="EMBL" id="APG27644.1"/>
    </source>
</evidence>
<dbReference type="Pfam" id="PF13487">
    <property type="entry name" value="HD_5"/>
    <property type="match status" value="1"/>
</dbReference>
<dbReference type="EMBL" id="CP015519">
    <property type="protein sequence ID" value="APG27644.1"/>
    <property type="molecule type" value="Genomic_DNA"/>
</dbReference>
<name>A0A1L3GNZ5_9BACT</name>
<keyword evidence="3" id="KW-1185">Reference proteome</keyword>
<dbReference type="Proteomes" id="UP000182517">
    <property type="component" value="Chromosome"/>
</dbReference>
<dbReference type="SUPFAM" id="SSF109604">
    <property type="entry name" value="HD-domain/PDEase-like"/>
    <property type="match status" value="1"/>
</dbReference>
<feature type="domain" description="HD-GYP" evidence="1">
    <location>
        <begin position="180"/>
        <end position="376"/>
    </location>
</feature>
<dbReference type="OrthoDB" id="9802066at2"/>
<dbReference type="PANTHER" id="PTHR43155">
    <property type="entry name" value="CYCLIC DI-GMP PHOSPHODIESTERASE PA4108-RELATED"/>
    <property type="match status" value="1"/>
</dbReference>
<evidence type="ECO:0000259" key="1">
    <source>
        <dbReference type="PROSITE" id="PS51832"/>
    </source>
</evidence>
<dbReference type="AlphaFoldDB" id="A0A1L3GNZ5"/>
<dbReference type="NCBIfam" id="TIGR00277">
    <property type="entry name" value="HDIG"/>
    <property type="match status" value="1"/>
</dbReference>
<dbReference type="SMART" id="SM00471">
    <property type="entry name" value="HDc"/>
    <property type="match status" value="1"/>
</dbReference>
<reference evidence="2 3" key="1">
    <citation type="journal article" date="2017" name="Genome Announc.">
        <title>Complete Genome Sequences of Two Acetylene-Fermenting Pelobacter acetylenicus Strains.</title>
        <authorList>
            <person name="Sutton J.M."/>
            <person name="Baesman S.M."/>
            <person name="Fierst J.L."/>
            <person name="Poret-Peterson A.T."/>
            <person name="Oremland R.S."/>
            <person name="Dunlap D.S."/>
            <person name="Akob D.M."/>
        </authorList>
    </citation>
    <scope>NUCLEOTIDE SEQUENCE [LARGE SCALE GENOMIC DNA]</scope>
    <source>
        <strain evidence="2 3">SFB93</strain>
    </source>
</reference>
<accession>A0A1L3GNZ5</accession>
<dbReference type="InterPro" id="IPR006675">
    <property type="entry name" value="HDIG_dom"/>
</dbReference>
<dbReference type="PROSITE" id="PS51832">
    <property type="entry name" value="HD_GYP"/>
    <property type="match status" value="1"/>
</dbReference>
<dbReference type="PANTHER" id="PTHR43155:SF2">
    <property type="entry name" value="CYCLIC DI-GMP PHOSPHODIESTERASE PA4108"/>
    <property type="match status" value="1"/>
</dbReference>